<gene>
    <name evidence="2" type="ORF">SAMN04487834_100945</name>
</gene>
<keyword evidence="1" id="KW-0862">Zinc</keyword>
<dbReference type="eggNOG" id="COG2818">
    <property type="taxonomic scope" value="Bacteria"/>
</dbReference>
<evidence type="ECO:0000313" key="2">
    <source>
        <dbReference type="EMBL" id="SEI56025.1"/>
    </source>
</evidence>
<dbReference type="EMBL" id="FNYK01000009">
    <property type="protein sequence ID" value="SEI56025.1"/>
    <property type="molecule type" value="Genomic_DNA"/>
</dbReference>
<dbReference type="Proteomes" id="UP000183028">
    <property type="component" value="Unassembled WGS sequence"/>
</dbReference>
<keyword evidence="3" id="KW-1185">Reference proteome</keyword>
<protein>
    <submittedName>
        <fullName evidence="2">DNA-3-methyladenine glycosylase I</fullName>
    </submittedName>
</protein>
<evidence type="ECO:0000313" key="3">
    <source>
        <dbReference type="Proteomes" id="UP000183028"/>
    </source>
</evidence>
<dbReference type="Pfam" id="PF03352">
    <property type="entry name" value="Adenine_glyco"/>
    <property type="match status" value="1"/>
</dbReference>
<reference evidence="3" key="1">
    <citation type="submission" date="2016-10" db="EMBL/GenBank/DDBJ databases">
        <authorList>
            <person name="Varghese N."/>
        </authorList>
    </citation>
    <scope>NUCLEOTIDE SEQUENCE [LARGE SCALE GENOMIC DNA]</scope>
    <source>
        <strain evidence="3">DSM 20406</strain>
    </source>
</reference>
<feature type="binding site" evidence="1">
    <location>
        <position position="170"/>
    </location>
    <ligand>
        <name>Zn(2+)</name>
        <dbReference type="ChEBI" id="CHEBI:29105"/>
    </ligand>
</feature>
<sequence>MTRCSWLPEGDKLYENYHDHEWGRPLHDDHKLYEMFVLELFQAGLSWRIILGKREAFREAYDDFDINKVACYDEKKVDELMQNKAIIRSLNKIKASISNSKIILTIIKEYGSFNNYIWSFTNNQVIYEVGQTTNAISDAMSKDLKKRGVKYAGSVTIYSFLQAVGVINSHEEDCFLYHREKKPEVE</sequence>
<dbReference type="AlphaFoldDB" id="A0A1H6RWW1"/>
<dbReference type="PANTHER" id="PTHR30037">
    <property type="entry name" value="DNA-3-METHYLADENINE GLYCOSYLASE 1"/>
    <property type="match status" value="1"/>
</dbReference>
<feature type="binding site" evidence="1">
    <location>
        <position position="174"/>
    </location>
    <ligand>
        <name>Zn(2+)</name>
        <dbReference type="ChEBI" id="CHEBI:29105"/>
    </ligand>
</feature>
<feature type="binding site" evidence="1">
    <location>
        <position position="18"/>
    </location>
    <ligand>
        <name>Zn(2+)</name>
        <dbReference type="ChEBI" id="CHEBI:29105"/>
    </ligand>
</feature>
<dbReference type="InterPro" id="IPR005019">
    <property type="entry name" value="Adenine_glyco"/>
</dbReference>
<dbReference type="SUPFAM" id="SSF48150">
    <property type="entry name" value="DNA-glycosylase"/>
    <property type="match status" value="1"/>
</dbReference>
<dbReference type="GO" id="GO:0046872">
    <property type="term" value="F:metal ion binding"/>
    <property type="evidence" value="ECO:0007669"/>
    <property type="project" value="UniProtKB-KW"/>
</dbReference>
<dbReference type="PANTHER" id="PTHR30037:SF4">
    <property type="entry name" value="DNA-3-METHYLADENINE GLYCOSYLASE I"/>
    <property type="match status" value="1"/>
</dbReference>
<keyword evidence="1" id="KW-0479">Metal-binding</keyword>
<dbReference type="InterPro" id="IPR011257">
    <property type="entry name" value="DNA_glycosylase"/>
</dbReference>
<organism evidence="2 3">
    <name type="scientific">Sharpea azabuensis</name>
    <dbReference type="NCBI Taxonomy" id="322505"/>
    <lineage>
        <taxon>Bacteria</taxon>
        <taxon>Bacillati</taxon>
        <taxon>Bacillota</taxon>
        <taxon>Erysipelotrichia</taxon>
        <taxon>Erysipelotrichales</taxon>
        <taxon>Coprobacillaceae</taxon>
        <taxon>Sharpea</taxon>
    </lineage>
</organism>
<proteinExistence type="predicted"/>
<dbReference type="GO" id="GO:0008725">
    <property type="term" value="F:DNA-3-methyladenine glycosylase activity"/>
    <property type="evidence" value="ECO:0007669"/>
    <property type="project" value="InterPro"/>
</dbReference>
<dbReference type="Gene3D" id="1.10.340.30">
    <property type="entry name" value="Hypothetical protein, domain 2"/>
    <property type="match status" value="1"/>
</dbReference>
<dbReference type="GO" id="GO:0006284">
    <property type="term" value="P:base-excision repair"/>
    <property type="evidence" value="ECO:0007669"/>
    <property type="project" value="InterPro"/>
</dbReference>
<dbReference type="InterPro" id="IPR052891">
    <property type="entry name" value="DNA-3mA_glycosylase"/>
</dbReference>
<dbReference type="RefSeq" id="WP_074731417.1">
    <property type="nucleotide sequence ID" value="NZ_CACVPP010000092.1"/>
</dbReference>
<dbReference type="STRING" id="322505.SAMN04487836_14016"/>
<dbReference type="OrthoDB" id="9807664at2"/>
<name>A0A1H6RWW1_9FIRM</name>
<evidence type="ECO:0000256" key="1">
    <source>
        <dbReference type="PIRSR" id="PIRSR605019-1"/>
    </source>
</evidence>
<accession>A0A1H6RWW1</accession>
<feature type="binding site" evidence="1">
    <location>
        <position position="4"/>
    </location>
    <ligand>
        <name>Zn(2+)</name>
        <dbReference type="ChEBI" id="CHEBI:29105"/>
    </ligand>
</feature>